<dbReference type="InterPro" id="IPR010667">
    <property type="entry name" value="Phage_T4_Gp19"/>
</dbReference>
<dbReference type="Proteomes" id="UP000729701">
    <property type="component" value="Unassembled WGS sequence"/>
</dbReference>
<comment type="caution">
    <text evidence="1">The sequence shown here is derived from an EMBL/GenBank/DDBJ whole genome shotgun (WGS) entry which is preliminary data.</text>
</comment>
<dbReference type="NCBIfam" id="TIGR02241">
    <property type="entry name" value="conserved hypothetical phage tail region protein"/>
    <property type="match status" value="1"/>
</dbReference>
<evidence type="ECO:0000313" key="1">
    <source>
        <dbReference type="EMBL" id="MBW4668232.1"/>
    </source>
</evidence>
<dbReference type="PANTHER" id="PTHR38009">
    <property type="entry name" value="CONSERVED HYPOTHETICAL PHAGE TAIL PROTEIN"/>
    <property type="match status" value="1"/>
</dbReference>
<reference evidence="1" key="2">
    <citation type="journal article" date="2022" name="Microbiol. Resour. Announc.">
        <title>Metagenome Sequencing to Explore Phylogenomics of Terrestrial Cyanobacteria.</title>
        <authorList>
            <person name="Ward R.D."/>
            <person name="Stajich J.E."/>
            <person name="Johansen J.R."/>
            <person name="Huntemann M."/>
            <person name="Clum A."/>
            <person name="Foster B."/>
            <person name="Foster B."/>
            <person name="Roux S."/>
            <person name="Palaniappan K."/>
            <person name="Varghese N."/>
            <person name="Mukherjee S."/>
            <person name="Reddy T.B.K."/>
            <person name="Daum C."/>
            <person name="Copeland A."/>
            <person name="Chen I.A."/>
            <person name="Ivanova N.N."/>
            <person name="Kyrpides N.C."/>
            <person name="Shapiro N."/>
            <person name="Eloe-Fadrosh E.A."/>
            <person name="Pietrasiak N."/>
        </authorList>
    </citation>
    <scope>NUCLEOTIDE SEQUENCE</scope>
    <source>
        <strain evidence="1">GSE-NOS-MK-12-04C</strain>
    </source>
</reference>
<organism evidence="1 2">
    <name type="scientific">Cyanomargarita calcarea GSE-NOS-MK-12-04C</name>
    <dbReference type="NCBI Taxonomy" id="2839659"/>
    <lineage>
        <taxon>Bacteria</taxon>
        <taxon>Bacillati</taxon>
        <taxon>Cyanobacteriota</taxon>
        <taxon>Cyanophyceae</taxon>
        <taxon>Nostocales</taxon>
        <taxon>Cyanomargaritaceae</taxon>
        <taxon>Cyanomargarita</taxon>
    </lineage>
</organism>
<dbReference type="GO" id="GO:0005198">
    <property type="term" value="F:structural molecule activity"/>
    <property type="evidence" value="ECO:0007669"/>
    <property type="project" value="InterPro"/>
</dbReference>
<evidence type="ECO:0000313" key="2">
    <source>
        <dbReference type="Proteomes" id="UP000729701"/>
    </source>
</evidence>
<proteinExistence type="predicted"/>
<gene>
    <name evidence="1" type="ORF">KME60_12610</name>
</gene>
<dbReference type="EMBL" id="JAHHGZ010000011">
    <property type="protein sequence ID" value="MBW4668232.1"/>
    <property type="molecule type" value="Genomic_DNA"/>
</dbReference>
<dbReference type="InterPro" id="IPR011747">
    <property type="entry name" value="CHP02241"/>
</dbReference>
<reference evidence="1" key="1">
    <citation type="submission" date="2021-05" db="EMBL/GenBank/DDBJ databases">
        <authorList>
            <person name="Pietrasiak N."/>
            <person name="Ward R."/>
            <person name="Stajich J.E."/>
            <person name="Kurbessoian T."/>
        </authorList>
    </citation>
    <scope>NUCLEOTIDE SEQUENCE</scope>
    <source>
        <strain evidence="1">GSE-NOS-MK-12-04C</strain>
    </source>
</reference>
<sequence>MPSLGMNAAYAAGTNIAGVTLDPFHAFNFLIEIEGILVGGFSECSGLEVETEYYDYREGGVNEYVHRFIGPTKYQPLVLKHGLTVINGLWTWHQEVTQAIDTGTFKRRNGTVYLLSKQKIPIKWWNFKDAFPCKWTGPQLKADSGDVAFESVELAHRGLS</sequence>
<dbReference type="PANTHER" id="PTHR38009:SF1">
    <property type="entry name" value="CONSERVED HYPOTHETICAL PHAGE TAIL PROTEIN"/>
    <property type="match status" value="1"/>
</dbReference>
<name>A0A951USY4_9CYAN</name>
<dbReference type="Pfam" id="PF06841">
    <property type="entry name" value="Phage_T4_gp19"/>
    <property type="match status" value="1"/>
</dbReference>
<accession>A0A951USY4</accession>
<dbReference type="AlphaFoldDB" id="A0A951USY4"/>
<protein>
    <submittedName>
        <fullName evidence="1">Phage tail protein</fullName>
    </submittedName>
</protein>